<dbReference type="GO" id="GO:0070813">
    <property type="term" value="P:hydrogen sulfide metabolic process"/>
    <property type="evidence" value="ECO:0007669"/>
    <property type="project" value="TreeGrafter"/>
</dbReference>
<dbReference type="GO" id="GO:0050313">
    <property type="term" value="F:sulfur dioxygenase activity"/>
    <property type="evidence" value="ECO:0007669"/>
    <property type="project" value="InterPro"/>
</dbReference>
<dbReference type="SMART" id="SM00849">
    <property type="entry name" value="Lactamase_B"/>
    <property type="match status" value="1"/>
</dbReference>
<dbReference type="PANTHER" id="PTHR43084">
    <property type="entry name" value="PERSULFIDE DIOXYGENASE ETHE1"/>
    <property type="match status" value="1"/>
</dbReference>
<protein>
    <submittedName>
        <fullName evidence="3">Putative metallo-beta-lactamase family protein</fullName>
    </submittedName>
</protein>
<dbReference type="GO" id="GO:0046872">
    <property type="term" value="F:metal ion binding"/>
    <property type="evidence" value="ECO:0007669"/>
    <property type="project" value="UniProtKB-KW"/>
</dbReference>
<dbReference type="InterPro" id="IPR044528">
    <property type="entry name" value="POD-like_MBL-fold"/>
</dbReference>
<gene>
    <name evidence="3" type="ORF">CGL2_10601003</name>
</gene>
<dbReference type="EMBL" id="DS995262">
    <property type="protein sequence ID" value="EDZ38227.1"/>
    <property type="molecule type" value="Genomic_DNA"/>
</dbReference>
<evidence type="ECO:0000256" key="1">
    <source>
        <dbReference type="ARBA" id="ARBA00022723"/>
    </source>
</evidence>
<accession>B6ARY1</accession>
<name>B6ARY1_9BACT</name>
<evidence type="ECO:0000313" key="3">
    <source>
        <dbReference type="EMBL" id="EDZ38227.1"/>
    </source>
</evidence>
<reference evidence="3" key="1">
    <citation type="journal article" date="2004" name="Nature">
        <title>Community structure and metabolism through reconstruction of microbial genomes from the environment.</title>
        <authorList>
            <person name="Tyson G.W."/>
            <person name="Chapman J."/>
            <person name="Hugenholtz P."/>
            <person name="Allen E.E."/>
            <person name="Ram R.J."/>
            <person name="Richardson P.M."/>
            <person name="Solovyev V.V."/>
            <person name="Rubin E.M."/>
            <person name="Rokhsar D.S."/>
            <person name="Banfield J.F."/>
        </authorList>
    </citation>
    <scope>NUCLEOTIDE SEQUENCE [LARGE SCALE GENOMIC DNA]</scope>
</reference>
<dbReference type="PANTHER" id="PTHR43084:SF1">
    <property type="entry name" value="PERSULFIDE DIOXYGENASE ETHE1, MITOCHONDRIAL"/>
    <property type="match status" value="1"/>
</dbReference>
<dbReference type="CDD" id="cd07724">
    <property type="entry name" value="POD-like_MBL-fold"/>
    <property type="match status" value="1"/>
</dbReference>
<organism evidence="3">
    <name type="scientific">Leptospirillum sp. Group II '5-way CG'</name>
    <dbReference type="NCBI Taxonomy" id="419541"/>
    <lineage>
        <taxon>Bacteria</taxon>
        <taxon>Pseudomonadati</taxon>
        <taxon>Nitrospirota</taxon>
        <taxon>Nitrospiria</taxon>
        <taxon>Nitrospirales</taxon>
        <taxon>Nitrospiraceae</taxon>
        <taxon>Leptospirillum</taxon>
    </lineage>
</organism>
<keyword evidence="1" id="KW-0479">Metal-binding</keyword>
<reference evidence="3" key="2">
    <citation type="journal article" date="2008" name="PLoS Biol.">
        <title>Population genomic analysis of strain variation in Leptospirillum group II bacteria involved in acid mine drainage formation.</title>
        <authorList>
            <person name="Simmons S.L."/>
            <person name="Dibartolo G."/>
            <person name="Denef V.J."/>
            <person name="Goltsman D.S."/>
            <person name="Thelen M.P."/>
            <person name="Banfield J.F."/>
        </authorList>
    </citation>
    <scope>NUCLEOTIDE SEQUENCE [LARGE SCALE GENOMIC DNA]</scope>
</reference>
<dbReference type="InterPro" id="IPR036866">
    <property type="entry name" value="RibonucZ/Hydroxyglut_hydro"/>
</dbReference>
<feature type="domain" description="Metallo-beta-lactamase" evidence="2">
    <location>
        <begin position="11"/>
        <end position="183"/>
    </location>
</feature>
<dbReference type="GO" id="GO:0006749">
    <property type="term" value="P:glutathione metabolic process"/>
    <property type="evidence" value="ECO:0007669"/>
    <property type="project" value="InterPro"/>
</dbReference>
<sequence>MFFRQLSTKEATLSYFYGCGGQGLAVAVDVVEGDEDWFMLEAKKAGVRISYVIDTHVHADHLSGGRMLARRTGAQYCLYESAGNVVRSPFYPLKDREVLKTGNVLTEVLHTPGHTPDSVCLLVSDLRRGKDPWFILTGDTLFVGSVGRPDLGGKPDALAGQLFKSLHDTILTLPDDVEIYPGHTSGSACGAELSGKPSSTIGFEKRFNPFLSYSDPSAFIAALTASIPQKPEEFDKILESNIA</sequence>
<dbReference type="Pfam" id="PF00753">
    <property type="entry name" value="Lactamase_B"/>
    <property type="match status" value="1"/>
</dbReference>
<dbReference type="Gene3D" id="3.60.15.10">
    <property type="entry name" value="Ribonuclease Z/Hydroxyacylglutathione hydrolase-like"/>
    <property type="match status" value="1"/>
</dbReference>
<dbReference type="InterPro" id="IPR051682">
    <property type="entry name" value="Mito_Persulfide_Diox"/>
</dbReference>
<proteinExistence type="predicted"/>
<dbReference type="AlphaFoldDB" id="B6ARY1"/>
<evidence type="ECO:0000259" key="2">
    <source>
        <dbReference type="SMART" id="SM00849"/>
    </source>
</evidence>
<dbReference type="InterPro" id="IPR001279">
    <property type="entry name" value="Metallo-B-lactamas"/>
</dbReference>
<dbReference type="SUPFAM" id="SSF56281">
    <property type="entry name" value="Metallo-hydrolase/oxidoreductase"/>
    <property type="match status" value="1"/>
</dbReference>